<evidence type="ECO:0000313" key="9">
    <source>
        <dbReference type="Proteomes" id="UP000694567"/>
    </source>
</evidence>
<dbReference type="FunFam" id="2.60.120.290:FF:000013">
    <property type="entry name" value="Membrane frizzled-related protein"/>
    <property type="match status" value="1"/>
</dbReference>
<dbReference type="PROSITE" id="PS01180">
    <property type="entry name" value="CUB"/>
    <property type="match status" value="1"/>
</dbReference>
<comment type="caution">
    <text evidence="4">Lacks conserved residue(s) required for the propagation of feature annotation.</text>
</comment>
<organism evidence="8 9">
    <name type="scientific">Bubo bubo</name>
    <name type="common">Eurasian eagle-owl</name>
    <name type="synonym">Strix bubo</name>
    <dbReference type="NCBI Taxonomy" id="30461"/>
    <lineage>
        <taxon>Eukaryota</taxon>
        <taxon>Metazoa</taxon>
        <taxon>Chordata</taxon>
        <taxon>Craniata</taxon>
        <taxon>Vertebrata</taxon>
        <taxon>Euteleostomi</taxon>
        <taxon>Archelosauria</taxon>
        <taxon>Archosauria</taxon>
        <taxon>Dinosauria</taxon>
        <taxon>Saurischia</taxon>
        <taxon>Theropoda</taxon>
        <taxon>Coelurosauria</taxon>
        <taxon>Aves</taxon>
        <taxon>Neognathae</taxon>
        <taxon>Neoaves</taxon>
        <taxon>Telluraves</taxon>
        <taxon>Strigiformes</taxon>
        <taxon>Strigidae</taxon>
        <taxon>Bubo</taxon>
    </lineage>
</organism>
<evidence type="ECO:0008006" key="10">
    <source>
        <dbReference type="Google" id="ProtNLM"/>
    </source>
</evidence>
<evidence type="ECO:0000256" key="5">
    <source>
        <dbReference type="SAM" id="Phobius"/>
    </source>
</evidence>
<evidence type="ECO:0000256" key="2">
    <source>
        <dbReference type="ARBA" id="ARBA00023157"/>
    </source>
</evidence>
<feature type="transmembrane region" description="Helical" evidence="5">
    <location>
        <begin position="597"/>
        <end position="616"/>
    </location>
</feature>
<dbReference type="Gene3D" id="2.60.40.3210">
    <property type="entry name" value="Zona pellucida, ZP-N domain"/>
    <property type="match status" value="1"/>
</dbReference>
<dbReference type="Pfam" id="PF00431">
    <property type="entry name" value="CUB"/>
    <property type="match status" value="2"/>
</dbReference>
<keyword evidence="2" id="KW-1015">Disulfide bond</keyword>
<evidence type="ECO:0000256" key="4">
    <source>
        <dbReference type="PROSITE-ProRule" id="PRU00059"/>
    </source>
</evidence>
<evidence type="ECO:0000256" key="3">
    <source>
        <dbReference type="ARBA" id="ARBA00023180"/>
    </source>
</evidence>
<evidence type="ECO:0000259" key="7">
    <source>
        <dbReference type="PROSITE" id="PS51034"/>
    </source>
</evidence>
<dbReference type="InterPro" id="IPR048290">
    <property type="entry name" value="ZP_chr"/>
</dbReference>
<evidence type="ECO:0000313" key="8">
    <source>
        <dbReference type="Ensembl" id="ENSBOBP00000023701.1"/>
    </source>
</evidence>
<dbReference type="InterPro" id="IPR042235">
    <property type="entry name" value="ZP-C_dom"/>
</dbReference>
<dbReference type="SMART" id="SM00042">
    <property type="entry name" value="CUB"/>
    <property type="match status" value="1"/>
</dbReference>
<dbReference type="Proteomes" id="UP000694567">
    <property type="component" value="Unplaced"/>
</dbReference>
<dbReference type="InterPro" id="IPR055356">
    <property type="entry name" value="ZP-N"/>
</dbReference>
<sequence length="625" mass="69718">MLCLRQSTRPKHGLCLQTLGNAPDAQGDAGSLETLWDCVVTSSVGEFWRWPLWCCTVDALEQVLGCPAGWQLWCGQGAQCQLWAQGWLCPHRGALATSAQALGPGQESGCLSPAAPAATCGRRPHSLRCRQTLLSFLRLEGSNCRYDAIEVYDGGSPGSPLLGTVCRNDHQVFKSSGHQLAILFRSDIKDYSCGGLLSSPSGTFQSPFYPRNYPNNANCVWEIEVKSNFHVTLTFRDPCLLPRMEGGRCLSDYVEVYDGPLHTSPLLGKLCSGSFHTYTSSSNLLTVRFYSNSRYTYRGFQAEYYTTPADQSTTLLCLPDYMHVVVSRYYLQSQGYSAWNLTLNDPYCKPNITSEYVLFNIPYTGCGTVREGNNNTVIYSNLIRGSSSDTVVTRNKSLRLHVNCKMLQNTWAQIMYAAEDNFEVNETQYDRYDVNLTFYHSASFSRPVYDSPYYVDINQNLFLEAYLHSSDPNLVLFVDTCVASPTPHNFTTVTYDIIRNGCVRDSTYATYYSPYRHMVRFKFNAFQFIRNNPLVYLQCELVVCRVYDYSSRCYQGCVTRSKREANSGQGSVAVVAGPIQLQEAGLLAPADVSPAPFISAVGPLAVAVSTLVGFLLKHKVKKLIP</sequence>
<dbReference type="PANTHER" id="PTHR24251:SF37">
    <property type="entry name" value="CUB DOMAIN-CONTAINING PROTEIN"/>
    <property type="match status" value="1"/>
</dbReference>
<dbReference type="Ensembl" id="ENSBOBT00000024219.1">
    <property type="protein sequence ID" value="ENSBOBP00000023701.1"/>
    <property type="gene ID" value="ENSBOBG00000014165.1"/>
</dbReference>
<dbReference type="SUPFAM" id="SSF49854">
    <property type="entry name" value="Spermadhesin, CUB domain"/>
    <property type="match status" value="2"/>
</dbReference>
<evidence type="ECO:0000259" key="6">
    <source>
        <dbReference type="PROSITE" id="PS01180"/>
    </source>
</evidence>
<dbReference type="SMART" id="SM00241">
    <property type="entry name" value="ZP"/>
    <property type="match status" value="1"/>
</dbReference>
<protein>
    <recommendedName>
        <fullName evidence="10">Deleted in malignant brain tumors 1 protein</fullName>
    </recommendedName>
</protein>
<keyword evidence="3" id="KW-0325">Glycoprotein</keyword>
<dbReference type="InterPro" id="IPR055355">
    <property type="entry name" value="ZP-C"/>
</dbReference>
<keyword evidence="5" id="KW-0812">Transmembrane</keyword>
<feature type="domain" description="ZP" evidence="7">
    <location>
        <begin position="316"/>
        <end position="560"/>
    </location>
</feature>
<dbReference type="PANTHER" id="PTHR24251">
    <property type="entry name" value="OVOCHYMASE-RELATED"/>
    <property type="match status" value="1"/>
</dbReference>
<keyword evidence="5" id="KW-1133">Transmembrane helix</keyword>
<dbReference type="PROSITE" id="PS51034">
    <property type="entry name" value="ZP_2"/>
    <property type="match status" value="1"/>
</dbReference>
<reference evidence="8" key="2">
    <citation type="submission" date="2025-09" db="UniProtKB">
        <authorList>
            <consortium name="Ensembl"/>
        </authorList>
    </citation>
    <scope>IDENTIFICATION</scope>
</reference>
<name>A0A8C0FW34_BUBBB</name>
<feature type="domain" description="CUB" evidence="6">
    <location>
        <begin position="193"/>
        <end position="307"/>
    </location>
</feature>
<keyword evidence="9" id="KW-1185">Reference proteome</keyword>
<accession>A0A8C0FW34</accession>
<dbReference type="Pfam" id="PF23344">
    <property type="entry name" value="ZP-N"/>
    <property type="match status" value="1"/>
</dbReference>
<dbReference type="InterPro" id="IPR000859">
    <property type="entry name" value="CUB_dom"/>
</dbReference>
<keyword evidence="1" id="KW-0677">Repeat</keyword>
<dbReference type="Pfam" id="PF00100">
    <property type="entry name" value="Zona_pellucida"/>
    <property type="match status" value="1"/>
</dbReference>
<dbReference type="AlphaFoldDB" id="A0A8C0FW34"/>
<keyword evidence="5" id="KW-0472">Membrane</keyword>
<dbReference type="PRINTS" id="PR00023">
    <property type="entry name" value="ZPELLUCIDA"/>
</dbReference>
<proteinExistence type="predicted"/>
<dbReference type="CDD" id="cd00041">
    <property type="entry name" value="CUB"/>
    <property type="match status" value="2"/>
</dbReference>
<dbReference type="FunFam" id="2.60.40.4100:FF:000005">
    <property type="entry name" value="Deleted in malignant brain tumors 1"/>
    <property type="match status" value="1"/>
</dbReference>
<dbReference type="InterPro" id="IPR035914">
    <property type="entry name" value="Sperma_CUB_dom_sf"/>
</dbReference>
<dbReference type="InterPro" id="IPR001507">
    <property type="entry name" value="ZP_dom"/>
</dbReference>
<evidence type="ECO:0000256" key="1">
    <source>
        <dbReference type="ARBA" id="ARBA00022737"/>
    </source>
</evidence>
<reference evidence="8" key="1">
    <citation type="submission" date="2025-08" db="UniProtKB">
        <authorList>
            <consortium name="Ensembl"/>
        </authorList>
    </citation>
    <scope>IDENTIFICATION</scope>
</reference>
<dbReference type="Gene3D" id="2.60.120.290">
    <property type="entry name" value="Spermadhesin, CUB domain"/>
    <property type="match status" value="2"/>
</dbReference>
<dbReference type="Gene3D" id="2.60.40.4100">
    <property type="entry name" value="Zona pellucida, ZP-C domain"/>
    <property type="match status" value="1"/>
</dbReference>